<dbReference type="RefSeq" id="XP_786660.3">
    <property type="nucleotide sequence ID" value="XM_781567.4"/>
</dbReference>
<keyword evidence="8 20" id="KW-1133">Transmembrane helix</keyword>
<protein>
    <recommendedName>
        <fullName evidence="16">Cystine/glutamate transporter</fullName>
    </recommendedName>
    <alternativeName>
        <fullName evidence="18">Amino acid transport system xc-</fullName>
    </alternativeName>
    <alternativeName>
        <fullName evidence="19">Solute carrier family 7 member 11</fullName>
    </alternativeName>
    <alternativeName>
        <fullName evidence="17">xCT</fullName>
    </alternativeName>
</protein>
<reference evidence="21" key="2">
    <citation type="submission" date="2021-01" db="UniProtKB">
        <authorList>
            <consortium name="EnsemblMetazoa"/>
        </authorList>
    </citation>
    <scope>IDENTIFICATION</scope>
</reference>
<feature type="transmembrane region" description="Helical" evidence="20">
    <location>
        <begin position="377"/>
        <end position="393"/>
    </location>
</feature>
<feature type="transmembrane region" description="Helical" evidence="20">
    <location>
        <begin position="463"/>
        <end position="480"/>
    </location>
</feature>
<accession>A0A7M7RBM5</accession>
<comment type="catalytic activity">
    <reaction evidence="14">
        <text>an L-alpha-amino acid(in) + L-kynurenine(out) = an L-alpha-amino acid(out) + L-kynurenine(in)</text>
        <dbReference type="Rhea" id="RHEA:71191"/>
        <dbReference type="ChEBI" id="CHEBI:57959"/>
        <dbReference type="ChEBI" id="CHEBI:59869"/>
    </reaction>
</comment>
<feature type="transmembrane region" description="Helical" evidence="20">
    <location>
        <begin position="281"/>
        <end position="304"/>
    </location>
</feature>
<evidence type="ECO:0000256" key="7">
    <source>
        <dbReference type="ARBA" id="ARBA00022970"/>
    </source>
</evidence>
<feature type="transmembrane region" description="Helical" evidence="20">
    <location>
        <begin position="176"/>
        <end position="194"/>
    </location>
</feature>
<evidence type="ECO:0000256" key="19">
    <source>
        <dbReference type="ARBA" id="ARBA00080978"/>
    </source>
</evidence>
<feature type="transmembrane region" description="Helical" evidence="20">
    <location>
        <begin position="330"/>
        <end position="350"/>
    </location>
</feature>
<comment type="subcellular location">
    <subcellularLocation>
        <location evidence="1">Cell projection</location>
        <location evidence="1">Microvillus membrane</location>
        <topology evidence="1">Multi-pass membrane protein</topology>
    </subcellularLocation>
</comment>
<feature type="transmembrane region" description="Helical" evidence="20">
    <location>
        <begin position="206"/>
        <end position="226"/>
    </location>
</feature>
<evidence type="ECO:0000313" key="21">
    <source>
        <dbReference type="EnsemblMetazoa" id="XP_786660"/>
    </source>
</evidence>
<evidence type="ECO:0000256" key="11">
    <source>
        <dbReference type="ARBA" id="ARBA00023273"/>
    </source>
</evidence>
<evidence type="ECO:0000256" key="3">
    <source>
        <dbReference type="ARBA" id="ARBA00022448"/>
    </source>
</evidence>
<dbReference type="OMA" id="LICEICP"/>
<feature type="transmembrane region" description="Helical" evidence="20">
    <location>
        <begin position="141"/>
        <end position="164"/>
    </location>
</feature>
<feature type="transmembrane region" description="Helical" evidence="20">
    <location>
        <begin position="435"/>
        <end position="457"/>
    </location>
</feature>
<comment type="catalytic activity">
    <reaction evidence="13">
        <text>N-acetyl-L-cysteine(out) + L-glutamate(in) = N-acetyl-L-cysteine(in) + L-glutamate(out)</text>
        <dbReference type="Rhea" id="RHEA:74567"/>
        <dbReference type="ChEBI" id="CHEBI:29985"/>
        <dbReference type="ChEBI" id="CHEBI:78236"/>
    </reaction>
</comment>
<evidence type="ECO:0000256" key="1">
    <source>
        <dbReference type="ARBA" id="ARBA00004475"/>
    </source>
</evidence>
<keyword evidence="6 20" id="KW-0812">Transmembrane</keyword>
<evidence type="ECO:0000256" key="15">
    <source>
        <dbReference type="ARBA" id="ARBA00065438"/>
    </source>
</evidence>
<comment type="subunit">
    <text evidence="15">Disulfide-linked heterodimer with the amino acid transport protein SLC3A2/4F2hc; this interaction mediates cell membrane localization.</text>
</comment>
<evidence type="ECO:0000256" key="6">
    <source>
        <dbReference type="ARBA" id="ARBA00022692"/>
    </source>
</evidence>
<dbReference type="InterPro" id="IPR050598">
    <property type="entry name" value="AminoAcid_Transporter"/>
</dbReference>
<evidence type="ECO:0000256" key="16">
    <source>
        <dbReference type="ARBA" id="ARBA00071314"/>
    </source>
</evidence>
<feature type="transmembrane region" description="Helical" evidence="20">
    <location>
        <begin position="90"/>
        <end position="112"/>
    </location>
</feature>
<keyword evidence="9 20" id="KW-0472">Membrane</keyword>
<name>A0A7M7RBM5_STRPU</name>
<dbReference type="GO" id="GO:0003333">
    <property type="term" value="P:amino acid transmembrane transport"/>
    <property type="evidence" value="ECO:0000318"/>
    <property type="project" value="GO_Central"/>
</dbReference>
<comment type="similarity">
    <text evidence="2">Belongs to the amino acid-polyamine-organocation (APC) superfamily. L-type amino acid transporter (LAT) (TC 2.A.3.8) family.</text>
</comment>
<feature type="transmembrane region" description="Helical" evidence="20">
    <location>
        <begin position="246"/>
        <end position="269"/>
    </location>
</feature>
<proteinExistence type="inferred from homology"/>
<dbReference type="Proteomes" id="UP000007110">
    <property type="component" value="Unassembled WGS sequence"/>
</dbReference>
<evidence type="ECO:0000256" key="9">
    <source>
        <dbReference type="ARBA" id="ARBA00023136"/>
    </source>
</evidence>
<keyword evidence="5" id="KW-0597">Phosphoprotein</keyword>
<comment type="catalytic activity">
    <reaction evidence="12">
        <text>L-cystine(out) + L-glutamate(in) = L-cystine(in) + L-glutamate(out)</text>
        <dbReference type="Rhea" id="RHEA:70995"/>
        <dbReference type="ChEBI" id="CHEBI:29985"/>
        <dbReference type="ChEBI" id="CHEBI:35491"/>
    </reaction>
</comment>
<keyword evidence="11" id="KW-0966">Cell projection</keyword>
<evidence type="ECO:0000256" key="18">
    <source>
        <dbReference type="ARBA" id="ARBA00079117"/>
    </source>
</evidence>
<evidence type="ECO:0000256" key="2">
    <source>
        <dbReference type="ARBA" id="ARBA00007040"/>
    </source>
</evidence>
<organism evidence="21 22">
    <name type="scientific">Strongylocentrotus purpuratus</name>
    <name type="common">Purple sea urchin</name>
    <dbReference type="NCBI Taxonomy" id="7668"/>
    <lineage>
        <taxon>Eukaryota</taxon>
        <taxon>Metazoa</taxon>
        <taxon>Echinodermata</taxon>
        <taxon>Eleutherozoa</taxon>
        <taxon>Echinozoa</taxon>
        <taxon>Echinoidea</taxon>
        <taxon>Euechinoidea</taxon>
        <taxon>Echinacea</taxon>
        <taxon>Camarodonta</taxon>
        <taxon>Echinidea</taxon>
        <taxon>Strongylocentrotidae</taxon>
        <taxon>Strongylocentrotus</taxon>
    </lineage>
</organism>
<dbReference type="OrthoDB" id="10062876at2759"/>
<evidence type="ECO:0000256" key="10">
    <source>
        <dbReference type="ARBA" id="ARBA00023157"/>
    </source>
</evidence>
<keyword evidence="3" id="KW-0813">Transport</keyword>
<dbReference type="PANTHER" id="PTHR11785">
    <property type="entry name" value="AMINO ACID TRANSPORTER"/>
    <property type="match status" value="1"/>
</dbReference>
<evidence type="ECO:0000256" key="5">
    <source>
        <dbReference type="ARBA" id="ARBA00022553"/>
    </source>
</evidence>
<keyword evidence="10" id="KW-1015">Disulfide bond</keyword>
<dbReference type="GO" id="GO:0043067">
    <property type="term" value="P:regulation of programmed cell death"/>
    <property type="evidence" value="ECO:0007669"/>
    <property type="project" value="UniProtKB-ARBA"/>
</dbReference>
<dbReference type="InParanoid" id="A0A7M7RBM5"/>
<evidence type="ECO:0000256" key="4">
    <source>
        <dbReference type="ARBA" id="ARBA00022475"/>
    </source>
</evidence>
<dbReference type="Gene3D" id="1.20.1740.10">
    <property type="entry name" value="Amino acid/polyamine transporter I"/>
    <property type="match status" value="1"/>
</dbReference>
<dbReference type="InterPro" id="IPR002293">
    <property type="entry name" value="AA/rel_permease1"/>
</dbReference>
<dbReference type="Pfam" id="PF13520">
    <property type="entry name" value="AA_permease_2"/>
    <property type="match status" value="1"/>
</dbReference>
<keyword evidence="7" id="KW-0029">Amino-acid transport</keyword>
<evidence type="ECO:0000256" key="14">
    <source>
        <dbReference type="ARBA" id="ARBA00051885"/>
    </source>
</evidence>
<keyword evidence="22" id="KW-1185">Reference proteome</keyword>
<dbReference type="EnsemblMetazoa" id="XM_781567">
    <property type="protein sequence ID" value="XP_786660"/>
    <property type="gene ID" value="LOC581578"/>
</dbReference>
<dbReference type="GeneID" id="581578"/>
<dbReference type="GO" id="GO:0015813">
    <property type="term" value="P:L-glutamate transmembrane transport"/>
    <property type="evidence" value="ECO:0007669"/>
    <property type="project" value="UniProtKB-ARBA"/>
</dbReference>
<dbReference type="FunFam" id="1.20.1740.10:FF:000027">
    <property type="entry name" value="cystine/glutamate transporter isoform X1"/>
    <property type="match status" value="1"/>
</dbReference>
<sequence>MDSIELDSYPLLQDDSSVCSNDEMLVYKRPIRKGKESTRYKRLAEDEGEKIAIPRHLGLAGCIWYIIGQVIGTGIFISPAGVLRGTGGSVGWALILWILCAIIQFCGALVYAELSLIMRKSGGDFTFLLQAWGSMMGFSRLWVTTFVNPCSIAIQSLVIAKYLLTPFFQCTEEPLLAVRFISICCILFIVFINCVSIKFSARLTGFLTFTKMFGLIAIFVSGIYNLKQGHTKYLESAFSSGHLDVSLLPVGFFSGLYALSGWEIITTITEEIDHPVRNIPLSLFISMATITAVYLMANVAYFTLLSPAQMLASGAVAADYSVLALGNWSWLIWVFVAMSALGSANASVIARSRTVFVAAREGLFPEIMSMISIKHHTPLPSIVILLVALVYVIEDDVIVLIEYTMFVDLLFILLTCCILPYYRWKYPDIHRPFKIPLFVAGIYISSVIFLLGIAFYSDPIGKSIGLALALTGLPVYFAFLHPKYKLKCTAAISGKLTRCLQRVFFCVRQEKETF</sequence>
<reference evidence="22" key="1">
    <citation type="submission" date="2015-02" db="EMBL/GenBank/DDBJ databases">
        <title>Genome sequencing for Strongylocentrotus purpuratus.</title>
        <authorList>
            <person name="Murali S."/>
            <person name="Liu Y."/>
            <person name="Vee V."/>
            <person name="English A."/>
            <person name="Wang M."/>
            <person name="Skinner E."/>
            <person name="Han Y."/>
            <person name="Muzny D.M."/>
            <person name="Worley K.C."/>
            <person name="Gibbs R.A."/>
        </authorList>
    </citation>
    <scope>NUCLEOTIDE SEQUENCE</scope>
</reference>
<evidence type="ECO:0000256" key="8">
    <source>
        <dbReference type="ARBA" id="ARBA00022989"/>
    </source>
</evidence>
<dbReference type="AlphaFoldDB" id="A0A7M7RBM5"/>
<dbReference type="PIRSF" id="PIRSF006060">
    <property type="entry name" value="AA_transporter"/>
    <property type="match status" value="1"/>
</dbReference>
<evidence type="ECO:0000313" key="22">
    <source>
        <dbReference type="Proteomes" id="UP000007110"/>
    </source>
</evidence>
<dbReference type="GO" id="GO:0015179">
    <property type="term" value="F:L-amino acid transmembrane transporter activity"/>
    <property type="evidence" value="ECO:0000318"/>
    <property type="project" value="GO_Central"/>
</dbReference>
<evidence type="ECO:0000256" key="20">
    <source>
        <dbReference type="SAM" id="Phobius"/>
    </source>
</evidence>
<evidence type="ECO:0000256" key="17">
    <source>
        <dbReference type="ARBA" id="ARBA00078584"/>
    </source>
</evidence>
<evidence type="ECO:0000256" key="12">
    <source>
        <dbReference type="ARBA" id="ARBA00050407"/>
    </source>
</evidence>
<feature type="transmembrane region" description="Helical" evidence="20">
    <location>
        <begin position="57"/>
        <end position="78"/>
    </location>
</feature>
<dbReference type="GO" id="GO:0031528">
    <property type="term" value="C:microvillus membrane"/>
    <property type="evidence" value="ECO:0007669"/>
    <property type="project" value="UniProtKB-SubCell"/>
</dbReference>
<feature type="transmembrane region" description="Helical" evidence="20">
    <location>
        <begin position="405"/>
        <end position="423"/>
    </location>
</feature>
<dbReference type="PANTHER" id="PTHR11785:SF375">
    <property type="entry name" value="AMINO ACID TRANSPORTER"/>
    <property type="match status" value="1"/>
</dbReference>
<evidence type="ECO:0000256" key="13">
    <source>
        <dbReference type="ARBA" id="ARBA00051652"/>
    </source>
</evidence>
<keyword evidence="4" id="KW-1003">Cell membrane</keyword>